<dbReference type="PANTHER" id="PTHR22939">
    <property type="entry name" value="SERINE PROTEASE FAMILY S1C HTRA-RELATED"/>
    <property type="match status" value="1"/>
</dbReference>
<dbReference type="EMBL" id="SMFQ01000002">
    <property type="protein sequence ID" value="TCJ88539.1"/>
    <property type="molecule type" value="Genomic_DNA"/>
</dbReference>
<dbReference type="Proteomes" id="UP000294887">
    <property type="component" value="Unassembled WGS sequence"/>
</dbReference>
<comment type="similarity">
    <text evidence="1">Belongs to the peptidase S1C family.</text>
</comment>
<sequence length="349" mass="39289">MNQSMSKNISLILLSSISILAATSLTAKGNETAQGNQLSYNQPNTVTNPAQIKWLGVSLGQLSPAMQSQLATQLKNGAGVMITGVQAHSPAEKAGLRAFDVLTRFNKTPVTNSQQVYSLVQQSNTGDAINIEYIRAGKKHTTNAKIGSREISPQQNWSQPFMGWPNGNQFGGWPNFGNDPFWNSPPRWNHPFFQNFDRSFDRGFNRDFYSGFDRNFATPFYNFPAMPSFPDFPKDFGKQFTDKNDNNVQSFSQSESLSMETLKDGKIHIELKSKDTNNDEKKFVFEGKRDQIIKDIQQQKDLPEVQKQKLISAIQGSFSTFFNSSDFTSSLDPDLQNSTQNKEKKRLSY</sequence>
<evidence type="ECO:0000313" key="7">
    <source>
        <dbReference type="Proteomes" id="UP000294887"/>
    </source>
</evidence>
<feature type="region of interest" description="Disordered" evidence="3">
    <location>
        <begin position="328"/>
        <end position="349"/>
    </location>
</feature>
<keyword evidence="7" id="KW-1185">Reference proteome</keyword>
<dbReference type="InterPro" id="IPR036034">
    <property type="entry name" value="PDZ_sf"/>
</dbReference>
<keyword evidence="4" id="KW-0732">Signal</keyword>
<comment type="caution">
    <text evidence="6">The sequence shown here is derived from an EMBL/GenBank/DDBJ whole genome shotgun (WGS) entry which is preliminary data.</text>
</comment>
<dbReference type="RefSeq" id="WP_131904230.1">
    <property type="nucleotide sequence ID" value="NZ_BAAAFU010000008.1"/>
</dbReference>
<dbReference type="SMART" id="SM00228">
    <property type="entry name" value="PDZ"/>
    <property type="match status" value="1"/>
</dbReference>
<evidence type="ECO:0000256" key="1">
    <source>
        <dbReference type="ARBA" id="ARBA00010541"/>
    </source>
</evidence>
<protein>
    <submittedName>
        <fullName evidence="6">PDZ domain-containing protein</fullName>
    </submittedName>
</protein>
<evidence type="ECO:0000259" key="5">
    <source>
        <dbReference type="SMART" id="SM00228"/>
    </source>
</evidence>
<dbReference type="SUPFAM" id="SSF50156">
    <property type="entry name" value="PDZ domain-like"/>
    <property type="match status" value="1"/>
</dbReference>
<dbReference type="Gene3D" id="2.30.42.10">
    <property type="match status" value="1"/>
</dbReference>
<feature type="chain" id="PRO_5020260291" evidence="4">
    <location>
        <begin position="22"/>
        <end position="349"/>
    </location>
</feature>
<dbReference type="InterPro" id="IPR001478">
    <property type="entry name" value="PDZ"/>
</dbReference>
<accession>A0A4R1F7F6</accession>
<keyword evidence="2" id="KW-0720">Serine protease</keyword>
<evidence type="ECO:0000256" key="2">
    <source>
        <dbReference type="ARBA" id="ARBA00022825"/>
    </source>
</evidence>
<gene>
    <name evidence="6" type="ORF">EV695_0396</name>
</gene>
<evidence type="ECO:0000313" key="6">
    <source>
        <dbReference type="EMBL" id="TCJ88539.1"/>
    </source>
</evidence>
<keyword evidence="2" id="KW-0645">Protease</keyword>
<dbReference type="AlphaFoldDB" id="A0A4R1F7F6"/>
<keyword evidence="2" id="KW-0378">Hydrolase</keyword>
<feature type="domain" description="PDZ" evidence="5">
    <location>
        <begin position="53"/>
        <end position="137"/>
    </location>
</feature>
<dbReference type="OrthoDB" id="9758917at2"/>
<evidence type="ECO:0000256" key="4">
    <source>
        <dbReference type="SAM" id="SignalP"/>
    </source>
</evidence>
<evidence type="ECO:0000256" key="3">
    <source>
        <dbReference type="SAM" id="MobiDB-lite"/>
    </source>
</evidence>
<feature type="signal peptide" evidence="4">
    <location>
        <begin position="1"/>
        <end position="21"/>
    </location>
</feature>
<name>A0A4R1F7F6_9GAMM</name>
<dbReference type="Pfam" id="PF13180">
    <property type="entry name" value="PDZ_2"/>
    <property type="match status" value="1"/>
</dbReference>
<dbReference type="PANTHER" id="PTHR22939:SF129">
    <property type="entry name" value="SERINE PROTEASE HTRA2, MITOCHONDRIAL"/>
    <property type="match status" value="1"/>
</dbReference>
<proteinExistence type="inferred from homology"/>
<organism evidence="6 7">
    <name type="scientific">Cocleimonas flava</name>
    <dbReference type="NCBI Taxonomy" id="634765"/>
    <lineage>
        <taxon>Bacteria</taxon>
        <taxon>Pseudomonadati</taxon>
        <taxon>Pseudomonadota</taxon>
        <taxon>Gammaproteobacteria</taxon>
        <taxon>Thiotrichales</taxon>
        <taxon>Thiotrichaceae</taxon>
        <taxon>Cocleimonas</taxon>
    </lineage>
</organism>
<reference evidence="6 7" key="1">
    <citation type="submission" date="2019-03" db="EMBL/GenBank/DDBJ databases">
        <title>Genomic Encyclopedia of Type Strains, Phase IV (KMG-IV): sequencing the most valuable type-strain genomes for metagenomic binning, comparative biology and taxonomic classification.</title>
        <authorList>
            <person name="Goeker M."/>
        </authorList>
    </citation>
    <scope>NUCLEOTIDE SEQUENCE [LARGE SCALE GENOMIC DNA]</scope>
    <source>
        <strain evidence="6 7">DSM 24830</strain>
    </source>
</reference>